<evidence type="ECO:0000256" key="3">
    <source>
        <dbReference type="ARBA" id="ARBA00022695"/>
    </source>
</evidence>
<dbReference type="SUPFAM" id="SSF56672">
    <property type="entry name" value="DNA/RNA polymerases"/>
    <property type="match status" value="1"/>
</dbReference>
<feature type="region of interest" description="Disordered" evidence="9">
    <location>
        <begin position="29"/>
        <end position="97"/>
    </location>
</feature>
<name>A0A9Q0YDF8_HOLLE</name>
<keyword evidence="1" id="KW-0645">Protease</keyword>
<keyword evidence="8" id="KW-0479">Metal-binding</keyword>
<dbReference type="Gene3D" id="3.10.20.370">
    <property type="match status" value="1"/>
</dbReference>
<evidence type="ECO:0000256" key="9">
    <source>
        <dbReference type="SAM" id="MobiDB-lite"/>
    </source>
</evidence>
<dbReference type="Pfam" id="PF17921">
    <property type="entry name" value="Integrase_H2C2"/>
    <property type="match status" value="1"/>
</dbReference>
<dbReference type="GO" id="GO:0003676">
    <property type="term" value="F:nucleic acid binding"/>
    <property type="evidence" value="ECO:0007669"/>
    <property type="project" value="InterPro"/>
</dbReference>
<comment type="caution">
    <text evidence="12">The sequence shown here is derived from an EMBL/GenBank/DDBJ whole genome shotgun (WGS) entry which is preliminary data.</text>
</comment>
<dbReference type="FunFam" id="3.30.70.270:FF:000020">
    <property type="entry name" value="Transposon Tf2-6 polyprotein-like Protein"/>
    <property type="match status" value="1"/>
</dbReference>
<dbReference type="InterPro" id="IPR043128">
    <property type="entry name" value="Rev_trsase/Diguanyl_cyclase"/>
</dbReference>
<evidence type="ECO:0000256" key="2">
    <source>
        <dbReference type="ARBA" id="ARBA00022679"/>
    </source>
</evidence>
<dbReference type="FunFam" id="3.10.10.10:FF:000007">
    <property type="entry name" value="Retrovirus-related Pol polyprotein from transposon 17.6-like Protein"/>
    <property type="match status" value="1"/>
</dbReference>
<dbReference type="PANTHER" id="PTHR37984:SF5">
    <property type="entry name" value="PROTEIN NYNRIN-LIKE"/>
    <property type="match status" value="1"/>
</dbReference>
<dbReference type="FunFam" id="3.10.20.370:FF:000001">
    <property type="entry name" value="Retrovirus-related Pol polyprotein from transposon 17.6-like protein"/>
    <property type="match status" value="1"/>
</dbReference>
<dbReference type="Pfam" id="PF00098">
    <property type="entry name" value="zf-CCHC"/>
    <property type="match status" value="1"/>
</dbReference>
<dbReference type="InterPro" id="IPR050951">
    <property type="entry name" value="Retrovirus_Pol_polyprotein"/>
</dbReference>
<dbReference type="SUPFAM" id="SSF57756">
    <property type="entry name" value="Retrovirus zinc finger-like domains"/>
    <property type="match status" value="1"/>
</dbReference>
<dbReference type="Gene3D" id="1.10.340.70">
    <property type="match status" value="1"/>
</dbReference>
<feature type="domain" description="CCHC-type" evidence="10">
    <location>
        <begin position="315"/>
        <end position="330"/>
    </location>
</feature>
<feature type="compositionally biased region" description="Polar residues" evidence="9">
    <location>
        <begin position="283"/>
        <end position="306"/>
    </location>
</feature>
<evidence type="ECO:0000256" key="7">
    <source>
        <dbReference type="ARBA" id="ARBA00022918"/>
    </source>
</evidence>
<keyword evidence="6" id="KW-0378">Hydrolase</keyword>
<dbReference type="FunFam" id="1.10.340.70:FF:000001">
    <property type="entry name" value="Retrovirus-related Pol polyprotein from transposon gypsy-like Protein"/>
    <property type="match status" value="1"/>
</dbReference>
<dbReference type="PROSITE" id="PS50158">
    <property type="entry name" value="ZF_CCHC"/>
    <property type="match status" value="1"/>
</dbReference>
<dbReference type="CDD" id="cd00303">
    <property type="entry name" value="retropepsin_like"/>
    <property type="match status" value="1"/>
</dbReference>
<dbReference type="CDD" id="cd01647">
    <property type="entry name" value="RT_LTR"/>
    <property type="match status" value="1"/>
</dbReference>
<keyword evidence="4" id="KW-0540">Nuclease</keyword>
<feature type="region of interest" description="Disordered" evidence="9">
    <location>
        <begin position="351"/>
        <end position="382"/>
    </location>
</feature>
<dbReference type="PANTHER" id="PTHR37984">
    <property type="entry name" value="PROTEIN CBG26694"/>
    <property type="match status" value="1"/>
</dbReference>
<dbReference type="PROSITE" id="PS50878">
    <property type="entry name" value="RT_POL"/>
    <property type="match status" value="1"/>
</dbReference>
<dbReference type="InterPro" id="IPR043502">
    <property type="entry name" value="DNA/RNA_pol_sf"/>
</dbReference>
<dbReference type="Gene3D" id="1.10.4020.10">
    <property type="entry name" value="DNA breaking-rejoining enzymes"/>
    <property type="match status" value="1"/>
</dbReference>
<sequence>MELEKLVSVGVSLGLTGEDLMTFVNQAKGEEERLERDRRAHERDMKAEQKEIIEMQLQLEKLKREREEASPNDGSEGQSSRNPTRKSKAPKLPSFNEKTDDLDAYLQRFERYSRSQGWDESEWATNLSALLHGKALDIYSRLPISESSSYKSLKAALLKGFQLTEHGFKEKFRGAKPLEGETAQQYAVRLQNLLTRWVDMAGIDKTYDGLADLLLREQYLDSTNHELGLFLKERKPKDLSTMATYADQYADAHGGFSCLHVTSGNRKPQGGYQARANQANNPKISQGVGQMQRGANTRQANSQNGPRGSANAKTCFLCGRPGHFARDCRNRPKEITKVANILASLLTAAVDENTGTDSETPGSSETTSQTVPPGASSNVQGGIGGLDNQDTVACMISKGVLQGCCANEGFVELKCGHALPVVSAACKNVVKGMPVTKGVLNGKQVQVLRDSGCSGVVVRRDLVQGRQLTGEERHCVLVDGTVRKALVARIALDTPYWTGTVDALCMQSPVYDVILGNIEGVRDPQSPDPQWECNSEEKGSNNSAKINAVQTRSQKVSQAKPFKQLSVAQQLPHVEKEEFIKAQIADPSLKHIRELASSGAVKKTRSGHHSIFSCSDGLLYREFKSPKFQNGELFHQLVVPCEFRNFVLSLAHESILGGHQGIKRTFDKISGTFFWPGIQAEVTRYCKSCDACQRTIPKGRVGKVPLGNMPLIETPWQRIGIDIVGPFEVKEKLGGMDYRIEVGTGIKIFHANLLKKYHEREEAKESLVGLIETVSVAVIECEPSDSPNETVTLESYLDNEDVLLMPPIKSKETIADIEISPTLKPGQRSELVRLLNTYQDIMTDLPGITSLGQHEIHVTSDEPVRLKPYPLPYALRNTVKEEVDSMIKLGVIEPSNSPYASPIVLVKKKDGTNRFCIDFRRLNRVTIFDAEPIPDPEEIFTQLTEDNYFSRLDLSKGYWQLPLKPEDKMKTAFIAPNGLFQFRVMPFGLVNSQASFSRVMRILLKGIDQVHNYIDDILIHTATWDQHVLTLENVLQRLRNANLTARPSKCAFGLGRIDFLGHIVGKGCLAPQPDKITKIQNAKRPKTKKQLRSFLGLANYCTRFIPNYAVIACPLTDKTKNKEPNQTEWGDAQDLAFHTLKVKLTTAPVLKLPDCSKPFILRTDASETGLGAVLLQESDGYKFPIGYASRKLLDRERAYSTMEKECLALVWGVQKFQVYLYGTPFVLETDHHPLIYMQKAKVANPRIMRWALSLQPYRIQIRAIKGTDNLGADYLSSNWRWGPDPLAPTIYTYPSSTPHTLNTIHSTLKKPCIQNSHYKQKQLLYTRVLPSITKTKKEKKTQEPLRNLEQLLIASQNSHVSCRPLITLGKQYKQCT</sequence>
<keyword evidence="3" id="KW-0548">Nucleotidyltransferase</keyword>
<dbReference type="SMART" id="SM00343">
    <property type="entry name" value="ZnF_C2HC"/>
    <property type="match status" value="1"/>
</dbReference>
<evidence type="ECO:0000256" key="6">
    <source>
        <dbReference type="ARBA" id="ARBA00022801"/>
    </source>
</evidence>
<dbReference type="EMBL" id="JAIZAY010000023">
    <property type="protein sequence ID" value="KAJ8019425.1"/>
    <property type="molecule type" value="Genomic_DNA"/>
</dbReference>
<evidence type="ECO:0000256" key="8">
    <source>
        <dbReference type="PROSITE-ProRule" id="PRU00047"/>
    </source>
</evidence>
<dbReference type="GO" id="GO:0003964">
    <property type="term" value="F:RNA-directed DNA polymerase activity"/>
    <property type="evidence" value="ECO:0007669"/>
    <property type="project" value="UniProtKB-KW"/>
</dbReference>
<dbReference type="GO" id="GO:0008270">
    <property type="term" value="F:zinc ion binding"/>
    <property type="evidence" value="ECO:0007669"/>
    <property type="project" value="UniProtKB-KW"/>
</dbReference>
<dbReference type="Pfam" id="PF00078">
    <property type="entry name" value="RVT_1"/>
    <property type="match status" value="1"/>
</dbReference>
<feature type="compositionally biased region" description="Polar residues" evidence="9">
    <location>
        <begin position="72"/>
        <end position="82"/>
    </location>
</feature>
<keyword evidence="2" id="KW-0808">Transferase</keyword>
<dbReference type="InterPro" id="IPR036875">
    <property type="entry name" value="Znf_CCHC_sf"/>
</dbReference>
<accession>A0A9Q0YDF8</accession>
<feature type="compositionally biased region" description="Basic and acidic residues" evidence="9">
    <location>
        <begin position="60"/>
        <end position="69"/>
    </location>
</feature>
<dbReference type="Gene3D" id="3.30.70.270">
    <property type="match status" value="2"/>
</dbReference>
<dbReference type="GO" id="GO:0008233">
    <property type="term" value="F:peptidase activity"/>
    <property type="evidence" value="ECO:0007669"/>
    <property type="project" value="UniProtKB-KW"/>
</dbReference>
<keyword evidence="8" id="KW-0862">Zinc</keyword>
<evidence type="ECO:0000259" key="11">
    <source>
        <dbReference type="PROSITE" id="PS50878"/>
    </source>
</evidence>
<evidence type="ECO:0000259" key="10">
    <source>
        <dbReference type="PROSITE" id="PS50158"/>
    </source>
</evidence>
<dbReference type="Pfam" id="PF17917">
    <property type="entry name" value="RT_RNaseH"/>
    <property type="match status" value="1"/>
</dbReference>
<dbReference type="GO" id="GO:0006508">
    <property type="term" value="P:proteolysis"/>
    <property type="evidence" value="ECO:0007669"/>
    <property type="project" value="UniProtKB-KW"/>
</dbReference>
<dbReference type="SUPFAM" id="SSF47353">
    <property type="entry name" value="Retrovirus capsid dimerization domain-like"/>
    <property type="match status" value="1"/>
</dbReference>
<keyword evidence="13" id="KW-1185">Reference proteome</keyword>
<keyword evidence="5" id="KW-0255">Endonuclease</keyword>
<feature type="domain" description="Reverse transcriptase" evidence="11">
    <location>
        <begin position="887"/>
        <end position="1064"/>
    </location>
</feature>
<feature type="compositionally biased region" description="Polar residues" evidence="9">
    <location>
        <begin position="353"/>
        <end position="380"/>
    </location>
</feature>
<dbReference type="InterPro" id="IPR000477">
    <property type="entry name" value="RT_dom"/>
</dbReference>
<dbReference type="CDD" id="cd09274">
    <property type="entry name" value="RNase_HI_RT_Ty3"/>
    <property type="match status" value="1"/>
</dbReference>
<evidence type="ECO:0000256" key="5">
    <source>
        <dbReference type="ARBA" id="ARBA00022759"/>
    </source>
</evidence>
<dbReference type="InterPro" id="IPR041588">
    <property type="entry name" value="Integrase_H2C2"/>
</dbReference>
<dbReference type="InterPro" id="IPR001878">
    <property type="entry name" value="Znf_CCHC"/>
</dbReference>
<protein>
    <recommendedName>
        <fullName evidence="14">Reverse transcriptase</fullName>
    </recommendedName>
</protein>
<gene>
    <name evidence="12" type="ORF">HOLleu_41016</name>
</gene>
<evidence type="ECO:0000313" key="13">
    <source>
        <dbReference type="Proteomes" id="UP001152320"/>
    </source>
</evidence>
<evidence type="ECO:0000256" key="1">
    <source>
        <dbReference type="ARBA" id="ARBA00022670"/>
    </source>
</evidence>
<dbReference type="Proteomes" id="UP001152320">
    <property type="component" value="Chromosome 23"/>
</dbReference>
<feature type="region of interest" description="Disordered" evidence="9">
    <location>
        <begin position="283"/>
        <end position="309"/>
    </location>
</feature>
<organism evidence="12 13">
    <name type="scientific">Holothuria leucospilota</name>
    <name type="common">Black long sea cucumber</name>
    <name type="synonym">Mertensiothuria leucospilota</name>
    <dbReference type="NCBI Taxonomy" id="206669"/>
    <lineage>
        <taxon>Eukaryota</taxon>
        <taxon>Metazoa</taxon>
        <taxon>Echinodermata</taxon>
        <taxon>Eleutherozoa</taxon>
        <taxon>Echinozoa</taxon>
        <taxon>Holothuroidea</taxon>
        <taxon>Aspidochirotacea</taxon>
        <taxon>Aspidochirotida</taxon>
        <taxon>Holothuriidae</taxon>
        <taxon>Holothuria</taxon>
    </lineage>
</organism>
<feature type="region of interest" description="Disordered" evidence="9">
    <location>
        <begin position="525"/>
        <end position="545"/>
    </location>
</feature>
<evidence type="ECO:0000256" key="4">
    <source>
        <dbReference type="ARBA" id="ARBA00022722"/>
    </source>
</evidence>
<dbReference type="Gene3D" id="3.10.10.10">
    <property type="entry name" value="HIV Type 1 Reverse Transcriptase, subunit A, domain 1"/>
    <property type="match status" value="1"/>
</dbReference>
<dbReference type="GO" id="GO:0004519">
    <property type="term" value="F:endonuclease activity"/>
    <property type="evidence" value="ECO:0007669"/>
    <property type="project" value="UniProtKB-KW"/>
</dbReference>
<dbReference type="InterPro" id="IPR038269">
    <property type="entry name" value="SCAN_sf"/>
</dbReference>
<dbReference type="OrthoDB" id="3268967at2759"/>
<proteinExistence type="predicted"/>
<dbReference type="InterPro" id="IPR041373">
    <property type="entry name" value="RT_RNaseH"/>
</dbReference>
<keyword evidence="7" id="KW-0695">RNA-directed DNA polymerase</keyword>
<feature type="compositionally biased region" description="Basic and acidic residues" evidence="9">
    <location>
        <begin position="29"/>
        <end position="53"/>
    </location>
</feature>
<evidence type="ECO:0000313" key="12">
    <source>
        <dbReference type="EMBL" id="KAJ8019425.1"/>
    </source>
</evidence>
<reference evidence="12" key="1">
    <citation type="submission" date="2021-10" db="EMBL/GenBank/DDBJ databases">
        <title>Tropical sea cucumber genome reveals ecological adaptation and Cuvierian tubules defense mechanism.</title>
        <authorList>
            <person name="Chen T."/>
        </authorList>
    </citation>
    <scope>NUCLEOTIDE SEQUENCE</scope>
    <source>
        <strain evidence="12">Nanhai2018</strain>
        <tissue evidence="12">Muscle</tissue>
    </source>
</reference>
<dbReference type="Gene3D" id="4.10.60.10">
    <property type="entry name" value="Zinc finger, CCHC-type"/>
    <property type="match status" value="1"/>
</dbReference>
<keyword evidence="8" id="KW-0863">Zinc-finger</keyword>
<evidence type="ECO:0008006" key="14">
    <source>
        <dbReference type="Google" id="ProtNLM"/>
    </source>
</evidence>